<keyword evidence="2 3" id="KW-1015">Disulfide bond</keyword>
<accession>A0AAQ3QJZ8</accession>
<feature type="disulfide bond" evidence="3">
    <location>
        <begin position="36"/>
        <end position="238"/>
    </location>
</feature>
<keyword evidence="6" id="KW-1185">Reference proteome</keyword>
<dbReference type="InterPro" id="IPR001938">
    <property type="entry name" value="Thaumatin"/>
</dbReference>
<feature type="disulfide bond" evidence="3">
    <location>
        <begin position="81"/>
        <end position="91"/>
    </location>
</feature>
<name>A0AAQ3QJZ8_9LILI</name>
<evidence type="ECO:0000256" key="4">
    <source>
        <dbReference type="SAM" id="SignalP"/>
    </source>
</evidence>
<organism evidence="5 6">
    <name type="scientific">Canna indica</name>
    <name type="common">Indian-shot</name>
    <dbReference type="NCBI Taxonomy" id="4628"/>
    <lineage>
        <taxon>Eukaryota</taxon>
        <taxon>Viridiplantae</taxon>
        <taxon>Streptophyta</taxon>
        <taxon>Embryophyta</taxon>
        <taxon>Tracheophyta</taxon>
        <taxon>Spermatophyta</taxon>
        <taxon>Magnoliopsida</taxon>
        <taxon>Liliopsida</taxon>
        <taxon>Zingiberales</taxon>
        <taxon>Cannaceae</taxon>
        <taxon>Canna</taxon>
    </lineage>
</organism>
<dbReference type="SUPFAM" id="SSF49870">
    <property type="entry name" value="Osmotin, thaumatin-like protein"/>
    <property type="match status" value="1"/>
</dbReference>
<evidence type="ECO:0000256" key="3">
    <source>
        <dbReference type="PIRSR" id="PIRSR002703-1"/>
    </source>
</evidence>
<feature type="chain" id="PRO_5042966181" evidence="4">
    <location>
        <begin position="27"/>
        <end position="286"/>
    </location>
</feature>
<evidence type="ECO:0000256" key="1">
    <source>
        <dbReference type="ARBA" id="ARBA00010607"/>
    </source>
</evidence>
<proteinExistence type="inferred from homology"/>
<dbReference type="PROSITE" id="PS51367">
    <property type="entry name" value="THAUMATIN_2"/>
    <property type="match status" value="1"/>
</dbReference>
<dbReference type="FunFam" id="2.60.110.10:FF:000002">
    <property type="entry name" value="Thaumatin-like protein 1a"/>
    <property type="match status" value="1"/>
</dbReference>
<dbReference type="PANTHER" id="PTHR31048">
    <property type="entry name" value="OS03G0233200 PROTEIN"/>
    <property type="match status" value="1"/>
</dbReference>
<feature type="disulfide bond" evidence="3">
    <location>
        <begin position="151"/>
        <end position="211"/>
    </location>
</feature>
<feature type="disulfide bond" evidence="3">
    <location>
        <begin position="178"/>
        <end position="187"/>
    </location>
</feature>
<gene>
    <name evidence="5" type="ORF">Cni_G21064</name>
</gene>
<keyword evidence="4" id="KW-0732">Signal</keyword>
<feature type="signal peptide" evidence="4">
    <location>
        <begin position="1"/>
        <end position="26"/>
    </location>
</feature>
<feature type="disulfide bond" evidence="3">
    <location>
        <begin position="159"/>
        <end position="174"/>
    </location>
</feature>
<dbReference type="AlphaFoldDB" id="A0AAQ3QJZ8"/>
<dbReference type="SMART" id="SM00205">
    <property type="entry name" value="THN"/>
    <property type="match status" value="1"/>
</dbReference>
<evidence type="ECO:0000256" key="2">
    <source>
        <dbReference type="ARBA" id="ARBA00023157"/>
    </source>
</evidence>
<sequence>MDDHHIKPLFRVFLVFILLGARISEGAREFTLINYCQTTIWPAILSGDNSNGDGLALKAGQSVVFTLPDGWKGRIWGRTGCNFDLNGNGSCQTGSCGSSLKCSTSGKTPATLAEFNLVPVNYYDVSLVDGFNLPITVTPVNGQGNCTIVGCEKDLLDNCPSELSIKDDSKTVGCRNACDMFDTDEYCCRGAYSTSDTCPPTNYSKLFKKACPTAYSYAYDDSSSLFTCSDADYVISFCTKSGKNERVCTYHINRLICSGSLRRASTRKWLVVLLLSFVSLCSSLLL</sequence>
<reference evidence="5 6" key="1">
    <citation type="submission" date="2023-10" db="EMBL/GenBank/DDBJ databases">
        <title>Chromosome-scale genome assembly provides insights into flower coloration mechanisms of Canna indica.</title>
        <authorList>
            <person name="Li C."/>
        </authorList>
    </citation>
    <scope>NUCLEOTIDE SEQUENCE [LARGE SCALE GENOMIC DNA]</scope>
    <source>
        <tissue evidence="5">Flower</tissue>
    </source>
</reference>
<feature type="disulfide bond" evidence="3">
    <location>
        <begin position="96"/>
        <end position="102"/>
    </location>
</feature>
<feature type="disulfide bond" evidence="3">
    <location>
        <begin position="146"/>
        <end position="228"/>
    </location>
</feature>
<dbReference type="PIRSF" id="PIRSF002703">
    <property type="entry name" value="Thaumatin"/>
    <property type="match status" value="1"/>
</dbReference>
<dbReference type="Pfam" id="PF00314">
    <property type="entry name" value="Thaumatin"/>
    <property type="match status" value="1"/>
</dbReference>
<feature type="disulfide bond" evidence="3">
    <location>
        <begin position="188"/>
        <end position="198"/>
    </location>
</feature>
<dbReference type="CDD" id="cd09218">
    <property type="entry name" value="TLP-PA"/>
    <property type="match status" value="1"/>
</dbReference>
<comment type="similarity">
    <text evidence="1">Belongs to the thaumatin family.</text>
</comment>
<dbReference type="InterPro" id="IPR037176">
    <property type="entry name" value="Osmotin/thaumatin-like_sf"/>
</dbReference>
<dbReference type="PRINTS" id="PR00347">
    <property type="entry name" value="THAUMATIN"/>
</dbReference>
<protein>
    <submittedName>
        <fullName evidence="5">Pathogenesis-related protein 5-like isoform X2</fullName>
    </submittedName>
</protein>
<dbReference type="Gene3D" id="2.60.110.10">
    <property type="entry name" value="Thaumatin"/>
    <property type="match status" value="1"/>
</dbReference>
<dbReference type="EMBL" id="CP136895">
    <property type="protein sequence ID" value="WOL12298.1"/>
    <property type="molecule type" value="Genomic_DNA"/>
</dbReference>
<evidence type="ECO:0000313" key="5">
    <source>
        <dbReference type="EMBL" id="WOL12298.1"/>
    </source>
</evidence>
<evidence type="ECO:0000313" key="6">
    <source>
        <dbReference type="Proteomes" id="UP001327560"/>
    </source>
</evidence>
<dbReference type="Proteomes" id="UP001327560">
    <property type="component" value="Chromosome 6"/>
</dbReference>